<sequence>MSPNSTPLHDGPQYRRYRASFPTEEEKEDVDIMIERFARPNYYTSEDFELSFACRMEKDELIRAQIRGKITLEESSEEYNKTNEEDDDSDQAPIEPFTGPAYQRFRATLSTEAEKVETHRLVAKERNFYSDEQIEQSFTTQWKADEDFRAAKSGEFSYREWGKRSRDEDKSSPKMMPINIIRTAIPWDEPEGTPLTSFDGENYQRFRATLATEDEKLARGEEADKLLDDHTERDVDSIYRQAWRKDQLFRAAKDGDISYEQFLEYDKPNDG</sequence>
<keyword evidence="3" id="KW-1185">Reference proteome</keyword>
<proteinExistence type="predicted"/>
<evidence type="ECO:0000256" key="1">
    <source>
        <dbReference type="SAM" id="MobiDB-lite"/>
    </source>
</evidence>
<organism evidence="2 3">
    <name type="scientific">Lepraria neglecta</name>
    <dbReference type="NCBI Taxonomy" id="209136"/>
    <lineage>
        <taxon>Eukaryota</taxon>
        <taxon>Fungi</taxon>
        <taxon>Dikarya</taxon>
        <taxon>Ascomycota</taxon>
        <taxon>Pezizomycotina</taxon>
        <taxon>Lecanoromycetes</taxon>
        <taxon>OSLEUM clade</taxon>
        <taxon>Lecanoromycetidae</taxon>
        <taxon>Lecanorales</taxon>
        <taxon>Lecanorineae</taxon>
        <taxon>Stereocaulaceae</taxon>
        <taxon>Lepraria</taxon>
    </lineage>
</organism>
<feature type="region of interest" description="Disordered" evidence="1">
    <location>
        <begin position="1"/>
        <end position="26"/>
    </location>
</feature>
<dbReference type="AlphaFoldDB" id="A0AAD9ZDQ8"/>
<name>A0AAD9ZDQ8_9LECA</name>
<evidence type="ECO:0000313" key="2">
    <source>
        <dbReference type="EMBL" id="KAK3176628.1"/>
    </source>
</evidence>
<gene>
    <name evidence="2" type="ORF">OEA41_007951</name>
</gene>
<accession>A0AAD9ZDQ8</accession>
<protein>
    <submittedName>
        <fullName evidence="2">Uncharacterized protein</fullName>
    </submittedName>
</protein>
<comment type="caution">
    <text evidence="2">The sequence shown here is derived from an EMBL/GenBank/DDBJ whole genome shotgun (WGS) entry which is preliminary data.</text>
</comment>
<reference evidence="2" key="1">
    <citation type="submission" date="2022-11" db="EMBL/GenBank/DDBJ databases">
        <title>Chromosomal genome sequence assembly and mating type (MAT) locus characterization of the leprose asexual lichenized fungus Lepraria neglecta (Nyl.) Erichsen.</title>
        <authorList>
            <person name="Allen J.L."/>
            <person name="Pfeffer B."/>
        </authorList>
    </citation>
    <scope>NUCLEOTIDE SEQUENCE</scope>
    <source>
        <strain evidence="2">Allen 5258</strain>
    </source>
</reference>
<dbReference type="EMBL" id="JASNWA010000004">
    <property type="protein sequence ID" value="KAK3176628.1"/>
    <property type="molecule type" value="Genomic_DNA"/>
</dbReference>
<feature type="region of interest" description="Disordered" evidence="1">
    <location>
        <begin position="72"/>
        <end position="101"/>
    </location>
</feature>
<evidence type="ECO:0000313" key="3">
    <source>
        <dbReference type="Proteomes" id="UP001276659"/>
    </source>
</evidence>
<dbReference type="Proteomes" id="UP001276659">
    <property type="component" value="Unassembled WGS sequence"/>
</dbReference>